<protein>
    <submittedName>
        <fullName evidence="2">Unnamed protein product</fullName>
    </submittedName>
</protein>
<proteinExistence type="predicted"/>
<dbReference type="Proteomes" id="UP001165121">
    <property type="component" value="Unassembled WGS sequence"/>
</dbReference>
<gene>
    <name evidence="2" type="ORF">Pfra01_000328300</name>
</gene>
<evidence type="ECO:0000313" key="2">
    <source>
        <dbReference type="EMBL" id="GMF22406.1"/>
    </source>
</evidence>
<feature type="domain" description="Integrase zinc-binding" evidence="1">
    <location>
        <begin position="103"/>
        <end position="158"/>
    </location>
</feature>
<evidence type="ECO:0000313" key="3">
    <source>
        <dbReference type="Proteomes" id="UP001165121"/>
    </source>
</evidence>
<name>A0A9W6WZ54_9STRA</name>
<dbReference type="InterPro" id="IPR050951">
    <property type="entry name" value="Retrovirus_Pol_polyprotein"/>
</dbReference>
<dbReference type="PANTHER" id="PTHR37984:SF15">
    <property type="entry name" value="INTEGRASE CATALYTIC DOMAIN-CONTAINING PROTEIN"/>
    <property type="match status" value="1"/>
</dbReference>
<dbReference type="OrthoDB" id="165301at2759"/>
<accession>A0A9W6WZ54</accession>
<sequence>MADVSASHIALHNLSDGYLYTPVQDAANATSVVQMQHASSLGRTSNLKEEFIKAYRTDPGFREKYRSPHDSYVLNDPFLYVQFTDDKGAKVMRLCVPRLQRNRLRTKIIELFHGSRIAAHPGIRRMYLRIKQWHYWALLHEDVSDYAQSCETCTRWKHSNAKKNGKLIPIPIPKEYWEVVSLDFVGGLPESDGYDAIMTVGTNCPIVRSTVLFPLPMMPKKTLIISSTTLFGIVECLQGS</sequence>
<dbReference type="FunFam" id="1.10.340.70:FF:000001">
    <property type="entry name" value="Retrovirus-related Pol polyprotein from transposon gypsy-like Protein"/>
    <property type="match status" value="1"/>
</dbReference>
<keyword evidence="3" id="KW-1185">Reference proteome</keyword>
<reference evidence="2" key="1">
    <citation type="submission" date="2023-04" db="EMBL/GenBank/DDBJ databases">
        <title>Phytophthora fragariaefolia NBRC 109709.</title>
        <authorList>
            <person name="Ichikawa N."/>
            <person name="Sato H."/>
            <person name="Tonouchi N."/>
        </authorList>
    </citation>
    <scope>NUCLEOTIDE SEQUENCE</scope>
    <source>
        <strain evidence="2">NBRC 109709</strain>
    </source>
</reference>
<organism evidence="2 3">
    <name type="scientific">Phytophthora fragariaefolia</name>
    <dbReference type="NCBI Taxonomy" id="1490495"/>
    <lineage>
        <taxon>Eukaryota</taxon>
        <taxon>Sar</taxon>
        <taxon>Stramenopiles</taxon>
        <taxon>Oomycota</taxon>
        <taxon>Peronosporomycetes</taxon>
        <taxon>Peronosporales</taxon>
        <taxon>Peronosporaceae</taxon>
        <taxon>Phytophthora</taxon>
    </lineage>
</organism>
<dbReference type="AlphaFoldDB" id="A0A9W6WZ54"/>
<dbReference type="Pfam" id="PF17921">
    <property type="entry name" value="Integrase_H2C2"/>
    <property type="match status" value="1"/>
</dbReference>
<comment type="caution">
    <text evidence="2">The sequence shown here is derived from an EMBL/GenBank/DDBJ whole genome shotgun (WGS) entry which is preliminary data.</text>
</comment>
<dbReference type="PANTHER" id="PTHR37984">
    <property type="entry name" value="PROTEIN CBG26694"/>
    <property type="match status" value="1"/>
</dbReference>
<evidence type="ECO:0000259" key="1">
    <source>
        <dbReference type="Pfam" id="PF17921"/>
    </source>
</evidence>
<dbReference type="EMBL" id="BSXT01000250">
    <property type="protein sequence ID" value="GMF22406.1"/>
    <property type="molecule type" value="Genomic_DNA"/>
</dbReference>
<dbReference type="InterPro" id="IPR041588">
    <property type="entry name" value="Integrase_H2C2"/>
</dbReference>
<dbReference type="Gene3D" id="1.10.340.70">
    <property type="match status" value="1"/>
</dbReference>